<dbReference type="PROSITE" id="PS00107">
    <property type="entry name" value="PROTEIN_KINASE_ATP"/>
    <property type="match status" value="1"/>
</dbReference>
<accession>A0A7I8XK47</accession>
<evidence type="ECO:0000256" key="1">
    <source>
        <dbReference type="PROSITE-ProRule" id="PRU10141"/>
    </source>
</evidence>
<dbReference type="SMR" id="A0A7I8XK47"/>
<feature type="binding site" evidence="1">
    <location>
        <position position="56"/>
    </location>
    <ligand>
        <name>ATP</name>
        <dbReference type="ChEBI" id="CHEBI:30616"/>
    </ligand>
</feature>
<keyword evidence="4" id="KW-1185">Reference proteome</keyword>
<dbReference type="InterPro" id="IPR017441">
    <property type="entry name" value="Protein_kinase_ATP_BS"/>
</dbReference>
<dbReference type="GO" id="GO:0004672">
    <property type="term" value="F:protein kinase activity"/>
    <property type="evidence" value="ECO:0007669"/>
    <property type="project" value="InterPro"/>
</dbReference>
<name>A0A7I8XK47_BURXY</name>
<dbReference type="SUPFAM" id="SSF56112">
    <property type="entry name" value="Protein kinase-like (PK-like)"/>
    <property type="match status" value="1"/>
</dbReference>
<dbReference type="Proteomes" id="UP000582659">
    <property type="component" value="Unassembled WGS sequence"/>
</dbReference>
<dbReference type="OrthoDB" id="1405469at2759"/>
<proteinExistence type="predicted"/>
<dbReference type="Pfam" id="PF00069">
    <property type="entry name" value="Pkinase"/>
    <property type="match status" value="1"/>
</dbReference>
<evidence type="ECO:0000313" key="3">
    <source>
        <dbReference type="EMBL" id="CAD5227699.1"/>
    </source>
</evidence>
<comment type="caution">
    <text evidence="3">The sequence shown here is derived from an EMBL/GenBank/DDBJ whole genome shotgun (WGS) entry which is preliminary data.</text>
</comment>
<dbReference type="EMBL" id="CAJFCV020000004">
    <property type="protein sequence ID" value="CAG9118099.1"/>
    <property type="molecule type" value="Genomic_DNA"/>
</dbReference>
<feature type="domain" description="Protein kinase" evidence="2">
    <location>
        <begin position="27"/>
        <end position="300"/>
    </location>
</feature>
<protein>
    <submittedName>
        <fullName evidence="3">(pine wood nematode) hypothetical protein</fullName>
    </submittedName>
</protein>
<gene>
    <name evidence="3" type="ORF">BXYJ_LOCUS10080</name>
</gene>
<dbReference type="InterPro" id="IPR050235">
    <property type="entry name" value="CK1_Ser-Thr_kinase"/>
</dbReference>
<dbReference type="PROSITE" id="PS50011">
    <property type="entry name" value="PROTEIN_KINASE_DOM"/>
    <property type="match status" value="1"/>
</dbReference>
<dbReference type="EMBL" id="CAJFDI010000004">
    <property type="protein sequence ID" value="CAD5227699.1"/>
    <property type="molecule type" value="Genomic_DNA"/>
</dbReference>
<keyword evidence="1" id="KW-0067">ATP-binding</keyword>
<dbReference type="GO" id="GO:0005524">
    <property type="term" value="F:ATP binding"/>
    <property type="evidence" value="ECO:0007669"/>
    <property type="project" value="UniProtKB-UniRule"/>
</dbReference>
<dbReference type="Proteomes" id="UP000659654">
    <property type="component" value="Unassembled WGS sequence"/>
</dbReference>
<dbReference type="AlphaFoldDB" id="A0A7I8XK47"/>
<reference evidence="3" key="1">
    <citation type="submission" date="2020-09" db="EMBL/GenBank/DDBJ databases">
        <authorList>
            <person name="Kikuchi T."/>
        </authorList>
    </citation>
    <scope>NUCLEOTIDE SEQUENCE</scope>
    <source>
        <strain evidence="3">Ka4C1</strain>
    </source>
</reference>
<keyword evidence="1" id="KW-0547">Nucleotide-binding</keyword>
<dbReference type="InterPro" id="IPR011009">
    <property type="entry name" value="Kinase-like_dom_sf"/>
</dbReference>
<evidence type="ECO:0000259" key="2">
    <source>
        <dbReference type="PROSITE" id="PS50011"/>
    </source>
</evidence>
<evidence type="ECO:0000313" key="4">
    <source>
        <dbReference type="Proteomes" id="UP000659654"/>
    </source>
</evidence>
<dbReference type="SMART" id="SM00220">
    <property type="entry name" value="S_TKc"/>
    <property type="match status" value="1"/>
</dbReference>
<dbReference type="PANTHER" id="PTHR11909">
    <property type="entry name" value="CASEIN KINASE-RELATED"/>
    <property type="match status" value="1"/>
</dbReference>
<dbReference type="InterPro" id="IPR000719">
    <property type="entry name" value="Prot_kinase_dom"/>
</dbReference>
<sequence length="325" mass="37660">MAKDEQEQLKVFKPGEIITSAATNNRFEVEKLLGEGGFGAVYLVKLQGTENSYALKVEKKLPGRDHSKLKMEIHVLKSVAERNFEESHFTEMVDRGKTDTFFFMVMELVGKSLEDLMDTRPKPGNFSISTGLRAGRQMLTGLHQLHSLGFIHRDLKPANFAVGFGAKLRKIYILDFGIARSVLTEAKTMKRPRCMVGFKGTVRYAPIACHQNQDQDFKDDVESWLYSLLEIIHPRGLPWQNLCDKFTVLMYKELCRTEKKERDELFPPIKCRNVLWKMLEIIDNMEYRVPVEYDILYKLLQDCYRIHGVKEKDKYDWEPASPPRA</sequence>
<dbReference type="Gene3D" id="1.10.510.10">
    <property type="entry name" value="Transferase(Phosphotransferase) domain 1"/>
    <property type="match status" value="1"/>
</dbReference>
<organism evidence="3 4">
    <name type="scientific">Bursaphelenchus xylophilus</name>
    <name type="common">Pinewood nematode worm</name>
    <name type="synonym">Aphelenchoides xylophilus</name>
    <dbReference type="NCBI Taxonomy" id="6326"/>
    <lineage>
        <taxon>Eukaryota</taxon>
        <taxon>Metazoa</taxon>
        <taxon>Ecdysozoa</taxon>
        <taxon>Nematoda</taxon>
        <taxon>Chromadorea</taxon>
        <taxon>Rhabditida</taxon>
        <taxon>Tylenchina</taxon>
        <taxon>Tylenchomorpha</taxon>
        <taxon>Aphelenchoidea</taxon>
        <taxon>Aphelenchoididae</taxon>
        <taxon>Bursaphelenchus</taxon>
    </lineage>
</organism>